<comment type="caution">
    <text evidence="2">The sequence shown here is derived from an EMBL/GenBank/DDBJ whole genome shotgun (WGS) entry which is preliminary data.</text>
</comment>
<feature type="region of interest" description="Disordered" evidence="1">
    <location>
        <begin position="70"/>
        <end position="108"/>
    </location>
</feature>
<dbReference type="AlphaFoldDB" id="A0A8H5FZY8"/>
<evidence type="ECO:0000256" key="1">
    <source>
        <dbReference type="SAM" id="MobiDB-lite"/>
    </source>
</evidence>
<protein>
    <submittedName>
        <fullName evidence="2">Uncharacterized protein</fullName>
    </submittedName>
</protein>
<proteinExistence type="predicted"/>
<sequence length="108" mass="12070">MEPPCDAHQAHHAVVSLDIRDAADSQQAMPLMWLVLGRNDADESPAPRPGKGRVRDSELANKNIKHIENQHKAHINNPPPPAPMYCPSYLNGIPSQKPRHFQQQLDKS</sequence>
<reference evidence="2 3" key="1">
    <citation type="journal article" date="2020" name="ISME J.">
        <title>Uncovering the hidden diversity of litter-decomposition mechanisms in mushroom-forming fungi.</title>
        <authorList>
            <person name="Floudas D."/>
            <person name="Bentzer J."/>
            <person name="Ahren D."/>
            <person name="Johansson T."/>
            <person name="Persson P."/>
            <person name="Tunlid A."/>
        </authorList>
    </citation>
    <scope>NUCLEOTIDE SEQUENCE [LARGE SCALE GENOMIC DNA]</scope>
    <source>
        <strain evidence="2 3">CBS 146.42</strain>
    </source>
</reference>
<accession>A0A8H5FZY8</accession>
<evidence type="ECO:0000313" key="2">
    <source>
        <dbReference type="EMBL" id="KAF5355915.1"/>
    </source>
</evidence>
<name>A0A8H5FZY8_9AGAR</name>
<gene>
    <name evidence="2" type="ORF">D9756_004375</name>
</gene>
<dbReference type="EMBL" id="JAACJO010000007">
    <property type="protein sequence ID" value="KAF5355915.1"/>
    <property type="molecule type" value="Genomic_DNA"/>
</dbReference>
<dbReference type="Proteomes" id="UP000559027">
    <property type="component" value="Unassembled WGS sequence"/>
</dbReference>
<organism evidence="2 3">
    <name type="scientific">Leucocoprinus leucothites</name>
    <dbReference type="NCBI Taxonomy" id="201217"/>
    <lineage>
        <taxon>Eukaryota</taxon>
        <taxon>Fungi</taxon>
        <taxon>Dikarya</taxon>
        <taxon>Basidiomycota</taxon>
        <taxon>Agaricomycotina</taxon>
        <taxon>Agaricomycetes</taxon>
        <taxon>Agaricomycetidae</taxon>
        <taxon>Agaricales</taxon>
        <taxon>Agaricineae</taxon>
        <taxon>Agaricaceae</taxon>
        <taxon>Leucocoprinus</taxon>
    </lineage>
</organism>
<keyword evidence="3" id="KW-1185">Reference proteome</keyword>
<evidence type="ECO:0000313" key="3">
    <source>
        <dbReference type="Proteomes" id="UP000559027"/>
    </source>
</evidence>